<dbReference type="Gene3D" id="3.40.50.2300">
    <property type="match status" value="1"/>
</dbReference>
<dbReference type="InterPro" id="IPR001789">
    <property type="entry name" value="Sig_transdc_resp-reg_receiver"/>
</dbReference>
<dbReference type="GO" id="GO:0000160">
    <property type="term" value="P:phosphorelay signal transduction system"/>
    <property type="evidence" value="ECO:0007669"/>
    <property type="project" value="InterPro"/>
</dbReference>
<feature type="modified residue" description="4-aspartylphosphate" evidence="2">
    <location>
        <position position="56"/>
    </location>
</feature>
<dbReference type="InterPro" id="IPR011006">
    <property type="entry name" value="CheY-like_superfamily"/>
</dbReference>
<dbReference type="PROSITE" id="PS50110">
    <property type="entry name" value="RESPONSE_REGULATORY"/>
    <property type="match status" value="1"/>
</dbReference>
<evidence type="ECO:0000313" key="5">
    <source>
        <dbReference type="Proteomes" id="UP000605201"/>
    </source>
</evidence>
<proteinExistence type="predicted"/>
<reference evidence="4 5" key="1">
    <citation type="submission" date="2020-08" db="EMBL/GenBank/DDBJ databases">
        <title>Bridging the membrane lipid divide: bacteria of the FCB group superphylum have the potential to synthesize archaeal ether lipids.</title>
        <authorList>
            <person name="Villanueva L."/>
            <person name="Von Meijenfeldt F.A.B."/>
            <person name="Westbye A.B."/>
            <person name="Yadav S."/>
            <person name="Hopmans E.C."/>
            <person name="Dutilh B.E."/>
            <person name="Sinninghe Damste J.S."/>
        </authorList>
    </citation>
    <scope>NUCLEOTIDE SEQUENCE [LARGE SCALE GENOMIC DNA]</scope>
    <source>
        <strain evidence="4">NIOZ-UU17</strain>
    </source>
</reference>
<dbReference type="PANTHER" id="PTHR44591:SF3">
    <property type="entry name" value="RESPONSE REGULATORY DOMAIN-CONTAINING PROTEIN"/>
    <property type="match status" value="1"/>
</dbReference>
<dbReference type="EMBL" id="JACNIG010000370">
    <property type="protein sequence ID" value="MBC8434019.1"/>
    <property type="molecule type" value="Genomic_DNA"/>
</dbReference>
<evidence type="ECO:0000256" key="2">
    <source>
        <dbReference type="PROSITE-ProRule" id="PRU00169"/>
    </source>
</evidence>
<dbReference type="AlphaFoldDB" id="A0A8J6P1G9"/>
<dbReference type="SMART" id="SM00448">
    <property type="entry name" value="REC"/>
    <property type="match status" value="1"/>
</dbReference>
<organism evidence="4 5">
    <name type="scientific">Candidatus Desulfatibia vada</name>
    <dbReference type="NCBI Taxonomy" id="2841696"/>
    <lineage>
        <taxon>Bacteria</taxon>
        <taxon>Pseudomonadati</taxon>
        <taxon>Thermodesulfobacteriota</taxon>
        <taxon>Desulfobacteria</taxon>
        <taxon>Desulfobacterales</taxon>
        <taxon>Desulfobacterales incertae sedis</taxon>
        <taxon>Candidatus Desulfatibia</taxon>
    </lineage>
</organism>
<evidence type="ECO:0000259" key="3">
    <source>
        <dbReference type="PROSITE" id="PS50110"/>
    </source>
</evidence>
<protein>
    <submittedName>
        <fullName evidence="4">Response regulator</fullName>
    </submittedName>
</protein>
<dbReference type="SUPFAM" id="SSF52172">
    <property type="entry name" value="CheY-like"/>
    <property type="match status" value="1"/>
</dbReference>
<accession>A0A8J6P1G9</accession>
<name>A0A8J6P1G9_9BACT</name>
<dbReference type="PANTHER" id="PTHR44591">
    <property type="entry name" value="STRESS RESPONSE REGULATOR PROTEIN 1"/>
    <property type="match status" value="1"/>
</dbReference>
<feature type="domain" description="Response regulatory" evidence="3">
    <location>
        <begin position="7"/>
        <end position="117"/>
    </location>
</feature>
<dbReference type="Proteomes" id="UP000605201">
    <property type="component" value="Unassembled WGS sequence"/>
</dbReference>
<dbReference type="Pfam" id="PF00072">
    <property type="entry name" value="Response_reg"/>
    <property type="match status" value="1"/>
</dbReference>
<keyword evidence="1 2" id="KW-0597">Phosphoprotein</keyword>
<dbReference type="CDD" id="cd17546">
    <property type="entry name" value="REC_hyHK_CKI1_RcsC-like"/>
    <property type="match status" value="1"/>
</dbReference>
<evidence type="ECO:0000313" key="4">
    <source>
        <dbReference type="EMBL" id="MBC8434019.1"/>
    </source>
</evidence>
<sequence length="128" mass="13904">MPASPPNVLVIDDNEVILEMLAAALTRFGFNIVTAADGLEGIKKFDQGSFNLVITDISMPKLDGIGVARHIRSSEKRSTPVIAISGTPWIFKDGVFDAGFSKPFSITDIVDTVNNLTTHPHIQKKPEK</sequence>
<gene>
    <name evidence="4" type="ORF">H8D96_19080</name>
</gene>
<evidence type="ECO:0000256" key="1">
    <source>
        <dbReference type="ARBA" id="ARBA00022553"/>
    </source>
</evidence>
<comment type="caution">
    <text evidence="4">The sequence shown here is derived from an EMBL/GenBank/DDBJ whole genome shotgun (WGS) entry which is preliminary data.</text>
</comment>
<dbReference type="InterPro" id="IPR050595">
    <property type="entry name" value="Bact_response_regulator"/>
</dbReference>